<dbReference type="InterPro" id="IPR002018">
    <property type="entry name" value="CarbesteraseB"/>
</dbReference>
<evidence type="ECO:0000256" key="3">
    <source>
        <dbReference type="ARBA" id="ARBA00022801"/>
    </source>
</evidence>
<dbReference type="Proteomes" id="UP000000305">
    <property type="component" value="Unassembled WGS sequence"/>
</dbReference>
<keyword evidence="2" id="KW-0719">Serine esterase</keyword>
<sequence>VTFTIGTKYSLRAKHCMAHDVVVVVIQYRLGALGYLTLDTEEIPGNAGMADQVEALRWIQKFIKYFGGNKDNVTVVGESAGAASVGFLLLCPQAREERLFHNAIAESGSMLTEWALDRNTTKHGYRIAELAGCPLEPYADLLHCLR</sequence>
<keyword evidence="4" id="KW-0325">Glycoprotein</keyword>
<feature type="non-terminal residue" evidence="7">
    <location>
        <position position="146"/>
    </location>
</feature>
<dbReference type="InterPro" id="IPR029058">
    <property type="entry name" value="AB_hydrolase_fold"/>
</dbReference>
<dbReference type="GO" id="GO:0052689">
    <property type="term" value="F:carboxylic ester hydrolase activity"/>
    <property type="evidence" value="ECO:0007669"/>
    <property type="project" value="UniProtKB-KW"/>
</dbReference>
<feature type="domain" description="Carboxylesterase type B" evidence="6">
    <location>
        <begin position="3"/>
        <end position="146"/>
    </location>
</feature>
<comment type="similarity">
    <text evidence="1 5">Belongs to the type-B carboxylesterase/lipase family.</text>
</comment>
<dbReference type="EC" id="3.1.1.-" evidence="5"/>
<proteinExistence type="inferred from homology"/>
<feature type="non-terminal residue" evidence="7">
    <location>
        <position position="1"/>
    </location>
</feature>
<dbReference type="eggNOG" id="KOG1516">
    <property type="taxonomic scope" value="Eukaryota"/>
</dbReference>
<dbReference type="PROSITE" id="PS00122">
    <property type="entry name" value="CARBOXYLESTERASE_B_1"/>
    <property type="match status" value="1"/>
</dbReference>
<dbReference type="OMA" id="ICGSHAK"/>
<evidence type="ECO:0000256" key="4">
    <source>
        <dbReference type="ARBA" id="ARBA00023180"/>
    </source>
</evidence>
<dbReference type="SUPFAM" id="SSF53474">
    <property type="entry name" value="alpha/beta-Hydrolases"/>
    <property type="match status" value="1"/>
</dbReference>
<dbReference type="AlphaFoldDB" id="E9GUP7"/>
<evidence type="ECO:0000313" key="8">
    <source>
        <dbReference type="Proteomes" id="UP000000305"/>
    </source>
</evidence>
<evidence type="ECO:0000256" key="2">
    <source>
        <dbReference type="ARBA" id="ARBA00022487"/>
    </source>
</evidence>
<accession>E9GUP7</accession>
<dbReference type="Pfam" id="PF00135">
    <property type="entry name" value="COesterase"/>
    <property type="match status" value="1"/>
</dbReference>
<evidence type="ECO:0000256" key="5">
    <source>
        <dbReference type="RuleBase" id="RU361235"/>
    </source>
</evidence>
<dbReference type="OrthoDB" id="6363012at2759"/>
<evidence type="ECO:0000256" key="1">
    <source>
        <dbReference type="ARBA" id="ARBA00005964"/>
    </source>
</evidence>
<reference evidence="7 8" key="1">
    <citation type="journal article" date="2011" name="Science">
        <title>The ecoresponsive genome of Daphnia pulex.</title>
        <authorList>
            <person name="Colbourne J.K."/>
            <person name="Pfrender M.E."/>
            <person name="Gilbert D."/>
            <person name="Thomas W.K."/>
            <person name="Tucker A."/>
            <person name="Oakley T.H."/>
            <person name="Tokishita S."/>
            <person name="Aerts A."/>
            <person name="Arnold G.J."/>
            <person name="Basu M.K."/>
            <person name="Bauer D.J."/>
            <person name="Caceres C.E."/>
            <person name="Carmel L."/>
            <person name="Casola C."/>
            <person name="Choi J.H."/>
            <person name="Detter J.C."/>
            <person name="Dong Q."/>
            <person name="Dusheyko S."/>
            <person name="Eads B.D."/>
            <person name="Frohlich T."/>
            <person name="Geiler-Samerotte K.A."/>
            <person name="Gerlach D."/>
            <person name="Hatcher P."/>
            <person name="Jogdeo S."/>
            <person name="Krijgsveld J."/>
            <person name="Kriventseva E.V."/>
            <person name="Kultz D."/>
            <person name="Laforsch C."/>
            <person name="Lindquist E."/>
            <person name="Lopez J."/>
            <person name="Manak J.R."/>
            <person name="Muller J."/>
            <person name="Pangilinan J."/>
            <person name="Patwardhan R.P."/>
            <person name="Pitluck S."/>
            <person name="Pritham E.J."/>
            <person name="Rechtsteiner A."/>
            <person name="Rho M."/>
            <person name="Rogozin I.B."/>
            <person name="Sakarya O."/>
            <person name="Salamov A."/>
            <person name="Schaack S."/>
            <person name="Shapiro H."/>
            <person name="Shiga Y."/>
            <person name="Skalitzky C."/>
            <person name="Smith Z."/>
            <person name="Souvorov A."/>
            <person name="Sung W."/>
            <person name="Tang Z."/>
            <person name="Tsuchiya D."/>
            <person name="Tu H."/>
            <person name="Vos H."/>
            <person name="Wang M."/>
            <person name="Wolf Y.I."/>
            <person name="Yamagata H."/>
            <person name="Yamada T."/>
            <person name="Ye Y."/>
            <person name="Shaw J.R."/>
            <person name="Andrews J."/>
            <person name="Crease T.J."/>
            <person name="Tang H."/>
            <person name="Lucas S.M."/>
            <person name="Robertson H.M."/>
            <person name="Bork P."/>
            <person name="Koonin E.V."/>
            <person name="Zdobnov E.M."/>
            <person name="Grigoriev I.V."/>
            <person name="Lynch M."/>
            <person name="Boore J.L."/>
        </authorList>
    </citation>
    <scope>NUCLEOTIDE SEQUENCE [LARGE SCALE GENOMIC DNA]</scope>
</reference>
<evidence type="ECO:0000259" key="6">
    <source>
        <dbReference type="Pfam" id="PF00135"/>
    </source>
</evidence>
<organism evidence="7 8">
    <name type="scientific">Daphnia pulex</name>
    <name type="common">Water flea</name>
    <dbReference type="NCBI Taxonomy" id="6669"/>
    <lineage>
        <taxon>Eukaryota</taxon>
        <taxon>Metazoa</taxon>
        <taxon>Ecdysozoa</taxon>
        <taxon>Arthropoda</taxon>
        <taxon>Crustacea</taxon>
        <taxon>Branchiopoda</taxon>
        <taxon>Diplostraca</taxon>
        <taxon>Cladocera</taxon>
        <taxon>Anomopoda</taxon>
        <taxon>Daphniidae</taxon>
        <taxon>Daphnia</taxon>
    </lineage>
</organism>
<dbReference type="InParanoid" id="E9GUP7"/>
<dbReference type="HOGENOM" id="CLU_1808408_0_0_1"/>
<keyword evidence="8" id="KW-1185">Reference proteome</keyword>
<dbReference type="InterPro" id="IPR019826">
    <property type="entry name" value="Carboxylesterase_B_AS"/>
</dbReference>
<dbReference type="EMBL" id="GL732566">
    <property type="protein sequence ID" value="EFX76770.1"/>
    <property type="molecule type" value="Genomic_DNA"/>
</dbReference>
<dbReference type="Gene3D" id="3.40.50.1820">
    <property type="entry name" value="alpha/beta hydrolase"/>
    <property type="match status" value="1"/>
</dbReference>
<evidence type="ECO:0000313" key="7">
    <source>
        <dbReference type="EMBL" id="EFX76770.1"/>
    </source>
</evidence>
<dbReference type="STRING" id="6669.E9GUP7"/>
<dbReference type="KEGG" id="dpx:DAPPUDRAFT_27821"/>
<dbReference type="PANTHER" id="PTHR43142">
    <property type="entry name" value="CARBOXYLIC ESTER HYDROLASE"/>
    <property type="match status" value="1"/>
</dbReference>
<dbReference type="PhylomeDB" id="E9GUP7"/>
<dbReference type="PANTHER" id="PTHR43142:SF1">
    <property type="entry name" value="CARBOXYLIC ESTER HYDROLASE"/>
    <property type="match status" value="1"/>
</dbReference>
<keyword evidence="3 5" id="KW-0378">Hydrolase</keyword>
<name>E9GUP7_DAPPU</name>
<protein>
    <recommendedName>
        <fullName evidence="5">Carboxylic ester hydrolase</fullName>
        <ecNumber evidence="5">3.1.1.-</ecNumber>
    </recommendedName>
</protein>
<gene>
    <name evidence="7" type="ORF">DAPPUDRAFT_27821</name>
</gene>